<evidence type="ECO:0000256" key="2">
    <source>
        <dbReference type="SAM" id="SignalP"/>
    </source>
</evidence>
<evidence type="ECO:0000313" key="3">
    <source>
        <dbReference type="EMBL" id="SMQ48627.1"/>
    </source>
</evidence>
<evidence type="ECO:0000313" key="4">
    <source>
        <dbReference type="Proteomes" id="UP000215127"/>
    </source>
</evidence>
<protein>
    <recommendedName>
        <fullName evidence="5">Apple domain-containing protein</fullName>
    </recommendedName>
</protein>
<feature type="region of interest" description="Disordered" evidence="1">
    <location>
        <begin position="230"/>
        <end position="252"/>
    </location>
</feature>
<feature type="chain" id="PRO_5012304665" description="Apple domain-containing protein" evidence="2">
    <location>
        <begin position="19"/>
        <end position="365"/>
    </location>
</feature>
<proteinExistence type="predicted"/>
<evidence type="ECO:0000256" key="1">
    <source>
        <dbReference type="SAM" id="MobiDB-lite"/>
    </source>
</evidence>
<organism evidence="3 4">
    <name type="scientific">Zymoseptoria tritici (strain ST99CH_3D7)</name>
    <dbReference type="NCBI Taxonomy" id="1276538"/>
    <lineage>
        <taxon>Eukaryota</taxon>
        <taxon>Fungi</taxon>
        <taxon>Dikarya</taxon>
        <taxon>Ascomycota</taxon>
        <taxon>Pezizomycotina</taxon>
        <taxon>Dothideomycetes</taxon>
        <taxon>Dothideomycetidae</taxon>
        <taxon>Mycosphaerellales</taxon>
        <taxon>Mycosphaerellaceae</taxon>
        <taxon>Zymoseptoria</taxon>
    </lineage>
</organism>
<feature type="signal peptide" evidence="2">
    <location>
        <begin position="1"/>
        <end position="18"/>
    </location>
</feature>
<accession>A0A1X7RNQ0</accession>
<keyword evidence="4" id="KW-1185">Reference proteome</keyword>
<name>A0A1X7RNQ0_ZYMT9</name>
<sequence length="365" mass="38140">MLHASLLTAAAFITIAQAAPNVRRDLETYLVSTQTCITNHRCGQTELATIPTSTRTSCSTVSQTFTTCGTSTITTTVTPEPVTSTTYEDEAALDRRQETISITITAAAQQACSTTTTVSEGVSTVYTGEYNATLARRTASPFDIDSSFTDSSLAARKLPLVKVLHRLGHAAFSDDQNAYEVDCLAQVTSYIVTRSTIQEEPSTSTVTAPTPTKTITIKNKLAVPITTTVVQSPPAASSPSPDQPSADGTCTTTAASVTTTQHLKCAPTNIISSLSGHGIGQTTGNTAGSRGLAPGENPSACCQLCMDTEGCAASENDPDAGNCFLWYTEPGCGLGFTYKADQRLGVGEGFWVQSGCGWVAGEVNA</sequence>
<gene>
    <name evidence="3" type="ORF">ZT3D7_G3777</name>
</gene>
<keyword evidence="2" id="KW-0732">Signal</keyword>
<feature type="compositionally biased region" description="Low complexity" evidence="1">
    <location>
        <begin position="231"/>
        <end position="252"/>
    </location>
</feature>
<evidence type="ECO:0008006" key="5">
    <source>
        <dbReference type="Google" id="ProtNLM"/>
    </source>
</evidence>
<dbReference type="EMBL" id="LT853694">
    <property type="protein sequence ID" value="SMQ48627.1"/>
    <property type="molecule type" value="Genomic_DNA"/>
</dbReference>
<dbReference type="Proteomes" id="UP000215127">
    <property type="component" value="Chromosome 3"/>
</dbReference>
<dbReference type="AlphaFoldDB" id="A0A1X7RNQ0"/>
<reference evidence="3 4" key="1">
    <citation type="submission" date="2016-06" db="EMBL/GenBank/DDBJ databases">
        <authorList>
            <person name="Kjaerup R.B."/>
            <person name="Dalgaard T.S."/>
            <person name="Juul-Madsen H.R."/>
        </authorList>
    </citation>
    <scope>NUCLEOTIDE SEQUENCE [LARGE SCALE GENOMIC DNA]</scope>
</reference>